<keyword evidence="5" id="KW-1185">Reference proteome</keyword>
<dbReference type="InterPro" id="IPR011444">
    <property type="entry name" value="DUF1549"/>
</dbReference>
<feature type="signal peptide" evidence="1">
    <location>
        <begin position="1"/>
        <end position="24"/>
    </location>
</feature>
<proteinExistence type="predicted"/>
<dbReference type="Proteomes" id="UP000199518">
    <property type="component" value="Unassembled WGS sequence"/>
</dbReference>
<accession>A0A1I3F9B4</accession>
<protein>
    <recommendedName>
        <fullName evidence="6">DUF1549 domain-containing protein</fullName>
    </recommendedName>
</protein>
<evidence type="ECO:0000313" key="5">
    <source>
        <dbReference type="Proteomes" id="UP000199518"/>
    </source>
</evidence>
<organism evidence="4 5">
    <name type="scientific">Planctomicrobium piriforme</name>
    <dbReference type="NCBI Taxonomy" id="1576369"/>
    <lineage>
        <taxon>Bacteria</taxon>
        <taxon>Pseudomonadati</taxon>
        <taxon>Planctomycetota</taxon>
        <taxon>Planctomycetia</taxon>
        <taxon>Planctomycetales</taxon>
        <taxon>Planctomycetaceae</taxon>
        <taxon>Planctomicrobium</taxon>
    </lineage>
</organism>
<dbReference type="STRING" id="1576369.SAMN05421753_105135"/>
<evidence type="ECO:0000259" key="3">
    <source>
        <dbReference type="Pfam" id="PF07587"/>
    </source>
</evidence>
<gene>
    <name evidence="4" type="ORF">SAMN05421753_105135</name>
</gene>
<keyword evidence="1" id="KW-0732">Signal</keyword>
<reference evidence="5" key="1">
    <citation type="submission" date="2016-10" db="EMBL/GenBank/DDBJ databases">
        <authorList>
            <person name="Varghese N."/>
            <person name="Submissions S."/>
        </authorList>
    </citation>
    <scope>NUCLEOTIDE SEQUENCE [LARGE SCALE GENOMIC DNA]</scope>
    <source>
        <strain evidence="5">DSM 26348</strain>
    </source>
</reference>
<evidence type="ECO:0008006" key="6">
    <source>
        <dbReference type="Google" id="ProtNLM"/>
    </source>
</evidence>
<evidence type="ECO:0000256" key="1">
    <source>
        <dbReference type="SAM" id="SignalP"/>
    </source>
</evidence>
<name>A0A1I3F9B4_9PLAN</name>
<feature type="domain" description="DUF1553" evidence="3">
    <location>
        <begin position="318"/>
        <end position="424"/>
    </location>
</feature>
<feature type="chain" id="PRO_5011498650" description="DUF1549 domain-containing protein" evidence="1">
    <location>
        <begin position="25"/>
        <end position="541"/>
    </location>
</feature>
<dbReference type="Pfam" id="PF07583">
    <property type="entry name" value="PSCyt2"/>
    <property type="match status" value="1"/>
</dbReference>
<dbReference type="InterPro" id="IPR022655">
    <property type="entry name" value="DUF1553"/>
</dbReference>
<dbReference type="RefSeq" id="WP_092049045.1">
    <property type="nucleotide sequence ID" value="NZ_FOQD01000005.1"/>
</dbReference>
<evidence type="ECO:0000313" key="4">
    <source>
        <dbReference type="EMBL" id="SFI07730.1"/>
    </source>
</evidence>
<feature type="domain" description="DUF1549" evidence="2">
    <location>
        <begin position="81"/>
        <end position="276"/>
    </location>
</feature>
<evidence type="ECO:0000259" key="2">
    <source>
        <dbReference type="Pfam" id="PF07583"/>
    </source>
</evidence>
<dbReference type="AlphaFoldDB" id="A0A1I3F9B4"/>
<sequence length="541" mass="61709">MVRTRRLQITCIALLAMVAVSMFAAALTAAPKPAAPPRKPRVQLPDLKTPEDKVRFLELIRSNFPATKQSKNLSFSASDLDERLDADIAKATSTPFARVIDDETFIRRATIDLTGHYPTPAELQAFIENKDPKKRAKLVDQLLETDAYARKWARYWREVIFHGSAAATVTTNANALEDWFFEQFKNNTPWDRVVAELVSAYPKRQPASVKNENNAWYQNYGPNNFVLACDRVPETIASQTARIFMGISIGCAECHDHPFDNWKREQFHELAAFFTTGKYLMTDQKDPTKKIEMYPKFLLGEDPEVELTPDQRRVAAAAYLVYNPANYWFSRAYVNRIWNELLGDGFYSVDSLGPDKECSHQLVANRLGATFRYSGFDTKWLFRTIMNTHAYQREISTIDTDADLFTAVRPARLRHYEVADNLERLVGPNEGLRRQVKAAFLQDPSMPQRDLEGSIQQALLMMNNGYVQSRLATGDLKNRLVLIKTNPELITTAFLEVVARHPTDDEKARFDKFINESASRDEAAADLLWILTNSAEFITKR</sequence>
<dbReference type="PANTHER" id="PTHR35889">
    <property type="entry name" value="CYCLOINULO-OLIGOSACCHARIDE FRUCTANOTRANSFERASE-RELATED"/>
    <property type="match status" value="1"/>
</dbReference>
<dbReference type="EMBL" id="FOQD01000005">
    <property type="protein sequence ID" value="SFI07730.1"/>
    <property type="molecule type" value="Genomic_DNA"/>
</dbReference>
<dbReference type="Pfam" id="PF07587">
    <property type="entry name" value="PSD1"/>
    <property type="match status" value="1"/>
</dbReference>
<dbReference type="OrthoDB" id="289126at2"/>
<dbReference type="PANTHER" id="PTHR35889:SF3">
    <property type="entry name" value="F-BOX DOMAIN-CONTAINING PROTEIN"/>
    <property type="match status" value="1"/>
</dbReference>